<dbReference type="Proteomes" id="UP000037069">
    <property type="component" value="Unassembled WGS sequence"/>
</dbReference>
<dbReference type="EMBL" id="JRES01000304">
    <property type="protein sequence ID" value="KNC32505.1"/>
    <property type="molecule type" value="Genomic_DNA"/>
</dbReference>
<gene>
    <name evidence="2" type="ORF">FF38_06329</name>
</gene>
<proteinExistence type="predicted"/>
<feature type="compositionally biased region" description="Basic residues" evidence="1">
    <location>
        <begin position="272"/>
        <end position="283"/>
    </location>
</feature>
<evidence type="ECO:0000256" key="1">
    <source>
        <dbReference type="SAM" id="MobiDB-lite"/>
    </source>
</evidence>
<evidence type="ECO:0000313" key="2">
    <source>
        <dbReference type="EMBL" id="KNC32505.1"/>
    </source>
</evidence>
<feature type="compositionally biased region" description="Basic residues" evidence="1">
    <location>
        <begin position="36"/>
        <end position="57"/>
    </location>
</feature>
<feature type="non-terminal residue" evidence="2">
    <location>
        <position position="375"/>
    </location>
</feature>
<accession>A0A0L0CJT1</accession>
<protein>
    <submittedName>
        <fullName evidence="2">Uncharacterized protein</fullName>
    </submittedName>
</protein>
<organism evidence="2 3">
    <name type="scientific">Lucilia cuprina</name>
    <name type="common">Green bottle fly</name>
    <name type="synonym">Australian sheep blowfly</name>
    <dbReference type="NCBI Taxonomy" id="7375"/>
    <lineage>
        <taxon>Eukaryota</taxon>
        <taxon>Metazoa</taxon>
        <taxon>Ecdysozoa</taxon>
        <taxon>Arthropoda</taxon>
        <taxon>Hexapoda</taxon>
        <taxon>Insecta</taxon>
        <taxon>Pterygota</taxon>
        <taxon>Neoptera</taxon>
        <taxon>Endopterygota</taxon>
        <taxon>Diptera</taxon>
        <taxon>Brachycera</taxon>
        <taxon>Muscomorpha</taxon>
        <taxon>Oestroidea</taxon>
        <taxon>Calliphoridae</taxon>
        <taxon>Luciliinae</taxon>
        <taxon>Lucilia</taxon>
    </lineage>
</organism>
<evidence type="ECO:0000313" key="3">
    <source>
        <dbReference type="Proteomes" id="UP000037069"/>
    </source>
</evidence>
<name>A0A0L0CJT1_LUCCU</name>
<keyword evidence="3" id="KW-1185">Reference proteome</keyword>
<dbReference type="AlphaFoldDB" id="A0A0L0CJT1"/>
<feature type="compositionally biased region" description="Low complexity" evidence="1">
    <location>
        <begin position="1"/>
        <end position="16"/>
    </location>
</feature>
<reference evidence="2 3" key="1">
    <citation type="journal article" date="2015" name="Nat. Commun.">
        <title>Lucilia cuprina genome unlocks parasitic fly biology to underpin future interventions.</title>
        <authorList>
            <person name="Anstead C.A."/>
            <person name="Korhonen P.K."/>
            <person name="Young N.D."/>
            <person name="Hall R.S."/>
            <person name="Jex A.R."/>
            <person name="Murali S.C."/>
            <person name="Hughes D.S."/>
            <person name="Lee S.F."/>
            <person name="Perry T."/>
            <person name="Stroehlein A.J."/>
            <person name="Ansell B.R."/>
            <person name="Breugelmans B."/>
            <person name="Hofmann A."/>
            <person name="Qu J."/>
            <person name="Dugan S."/>
            <person name="Lee S.L."/>
            <person name="Chao H."/>
            <person name="Dinh H."/>
            <person name="Han Y."/>
            <person name="Doddapaneni H.V."/>
            <person name="Worley K.C."/>
            <person name="Muzny D.M."/>
            <person name="Ioannidis P."/>
            <person name="Waterhouse R.M."/>
            <person name="Zdobnov E.M."/>
            <person name="James P.J."/>
            <person name="Bagnall N.H."/>
            <person name="Kotze A.C."/>
            <person name="Gibbs R.A."/>
            <person name="Richards S."/>
            <person name="Batterham P."/>
            <person name="Gasser R.B."/>
        </authorList>
    </citation>
    <scope>NUCLEOTIDE SEQUENCE [LARGE SCALE GENOMIC DNA]</scope>
    <source>
        <strain evidence="2 3">LS</strain>
        <tissue evidence="2">Full body</tissue>
    </source>
</reference>
<feature type="region of interest" description="Disordered" evidence="1">
    <location>
        <begin position="351"/>
        <end position="375"/>
    </location>
</feature>
<feature type="region of interest" description="Disordered" evidence="1">
    <location>
        <begin position="1"/>
        <end position="76"/>
    </location>
</feature>
<feature type="non-terminal residue" evidence="2">
    <location>
        <position position="1"/>
    </location>
</feature>
<comment type="caution">
    <text evidence="2">The sequence shown here is derived from an EMBL/GenBank/DDBJ whole genome shotgun (WGS) entry which is preliminary data.</text>
</comment>
<feature type="region of interest" description="Disordered" evidence="1">
    <location>
        <begin position="272"/>
        <end position="291"/>
    </location>
</feature>
<feature type="compositionally biased region" description="Basic residues" evidence="1">
    <location>
        <begin position="365"/>
        <end position="375"/>
    </location>
</feature>
<sequence>GTAVTTPPRSSPAGRRTPARRRCARACAPPGPAAAHPRRRPRGAARRRWSNAGRRPRRNETIAPVSGAGLRPKSVAAGRGERGTVLRVLVVGVPPHHDAGRHAELRGHEGHGDRVLLVVADHLLAAEQRRDAGGAMTGEGEDLVAEAVAEEALRVQVALEGPRPLDGRLGARGRLRREVGDLLGDAALLRHLQRREGDIRQGGVAGLLGHDRLDRVGVALCEADRGDRGSRRIVEMGRAGELGRPRPVEGEVADGTDIRHPHAVEVADLHAHGRRGARRGRGHVRADRRERAGRAGAVIRDVVHDAVVRIHRRQSHPAVLGQPGDGEQRLVGVVADVAAERLQRTGVLRDIERRNDEVAQDVPRRGRHGGRRDAR</sequence>